<dbReference type="Proteomes" id="UP000271889">
    <property type="component" value="Unassembled WGS sequence"/>
</dbReference>
<reference evidence="1 2" key="1">
    <citation type="submission" date="2018-11" db="EMBL/GenBank/DDBJ databases">
        <authorList>
            <consortium name="Pathogen Informatics"/>
        </authorList>
    </citation>
    <scope>NUCLEOTIDE SEQUENCE [LARGE SCALE GENOMIC DNA]</scope>
</reference>
<evidence type="ECO:0000313" key="1">
    <source>
        <dbReference type="EMBL" id="VDN32591.1"/>
    </source>
</evidence>
<organism evidence="1 2">
    <name type="scientific">Cylicostephanus goldi</name>
    <name type="common">Nematode worm</name>
    <dbReference type="NCBI Taxonomy" id="71465"/>
    <lineage>
        <taxon>Eukaryota</taxon>
        <taxon>Metazoa</taxon>
        <taxon>Ecdysozoa</taxon>
        <taxon>Nematoda</taxon>
        <taxon>Chromadorea</taxon>
        <taxon>Rhabditida</taxon>
        <taxon>Rhabditina</taxon>
        <taxon>Rhabditomorpha</taxon>
        <taxon>Strongyloidea</taxon>
        <taxon>Strongylidae</taxon>
        <taxon>Cylicostephanus</taxon>
    </lineage>
</organism>
<gene>
    <name evidence="1" type="ORF">CGOC_LOCUS12147</name>
</gene>
<evidence type="ECO:0000313" key="2">
    <source>
        <dbReference type="Proteomes" id="UP000271889"/>
    </source>
</evidence>
<proteinExistence type="predicted"/>
<dbReference type="AlphaFoldDB" id="A0A3P7NPZ0"/>
<keyword evidence="2" id="KW-1185">Reference proteome</keyword>
<protein>
    <submittedName>
        <fullName evidence="1">Uncharacterized protein</fullName>
    </submittedName>
</protein>
<name>A0A3P7NPZ0_CYLGO</name>
<dbReference type="EMBL" id="UYRV01120986">
    <property type="protein sequence ID" value="VDN32591.1"/>
    <property type="molecule type" value="Genomic_DNA"/>
</dbReference>
<sequence>MYDDQFQISRYFRFGGGMTTLTLSCNPRRALMAALALISSDENGKQKASLGAVSGKLVLAPHRRIAMAFDTFVYNEFTRMIPLLTPK</sequence>
<accession>A0A3P7NPZ0</accession>